<dbReference type="PANTHER" id="PTHR10602:SF0">
    <property type="entry name" value="EUKARYOTIC TRANSLATION INITIATION FACTOR 2 SUBUNIT 1"/>
    <property type="match status" value="1"/>
</dbReference>
<dbReference type="HOGENOM" id="CLU_033458_0_2_2"/>
<dbReference type="NCBIfam" id="NF003064">
    <property type="entry name" value="PRK03987.1-4"/>
    <property type="match status" value="1"/>
</dbReference>
<evidence type="ECO:0000256" key="5">
    <source>
        <dbReference type="ARBA" id="ARBA00022540"/>
    </source>
</evidence>
<dbReference type="GeneID" id="24805165"/>
<dbReference type="PROSITE" id="PS50126">
    <property type="entry name" value="S1"/>
    <property type="match status" value="1"/>
</dbReference>
<dbReference type="GO" id="GO:0043022">
    <property type="term" value="F:ribosome binding"/>
    <property type="evidence" value="ECO:0007669"/>
    <property type="project" value="TreeGrafter"/>
</dbReference>
<dbReference type="Gene3D" id="2.40.50.140">
    <property type="entry name" value="Nucleic acid-binding proteins"/>
    <property type="match status" value="1"/>
</dbReference>
<dbReference type="Gene3D" id="3.30.70.1130">
    <property type="entry name" value="EIF_2_alpha"/>
    <property type="match status" value="1"/>
</dbReference>
<keyword evidence="7" id="KW-0648">Protein biosynthesis</keyword>
<dbReference type="PATRIC" id="fig|1434111.4.peg.604"/>
<dbReference type="SUPFAM" id="SSF110993">
    <property type="entry name" value="eIF-2-alpha, C-terminal domain"/>
    <property type="match status" value="1"/>
</dbReference>
<protein>
    <recommendedName>
        <fullName evidence="4">Translation initiation factor 2 subunit alpha</fullName>
    </recommendedName>
    <alternativeName>
        <fullName evidence="8">aIF2-alpha</fullName>
    </alternativeName>
    <alternativeName>
        <fullName evidence="9">eIF-2-alpha</fullName>
    </alternativeName>
</protein>
<dbReference type="InterPro" id="IPR012340">
    <property type="entry name" value="NA-bd_OB-fold"/>
</dbReference>
<dbReference type="Pfam" id="PF00575">
    <property type="entry name" value="S1"/>
    <property type="match status" value="1"/>
</dbReference>
<comment type="similarity">
    <text evidence="2">Belongs to the eIF-2-alpha family.</text>
</comment>
<evidence type="ECO:0000256" key="7">
    <source>
        <dbReference type="ARBA" id="ARBA00022917"/>
    </source>
</evidence>
<reference evidence="11 12" key="1">
    <citation type="submission" date="2014-07" db="EMBL/GenBank/DDBJ databases">
        <title>Methanogenic archaea and the global carbon cycle.</title>
        <authorList>
            <person name="Henriksen J.R."/>
            <person name="Luke J."/>
            <person name="Reinhart S."/>
            <person name="Benedict M.N."/>
            <person name="Youngblut N.D."/>
            <person name="Metcalf M.E."/>
            <person name="Whitaker R.J."/>
            <person name="Metcalf W.W."/>
        </authorList>
    </citation>
    <scope>NUCLEOTIDE SEQUENCE [LARGE SCALE GENOMIC DNA]</scope>
    <source>
        <strain evidence="11 12">Z-7289</strain>
    </source>
</reference>
<dbReference type="FunFam" id="3.30.70.1130:FF:000002">
    <property type="entry name" value="Translation initiation factor 2 subunit alpha"/>
    <property type="match status" value="1"/>
</dbReference>
<accession>A0A0E3RZN0</accession>
<dbReference type="SMART" id="SM00316">
    <property type="entry name" value="S1"/>
    <property type="match status" value="1"/>
</dbReference>
<evidence type="ECO:0000256" key="8">
    <source>
        <dbReference type="ARBA" id="ARBA00030860"/>
    </source>
</evidence>
<comment type="subunit">
    <text evidence="3">Heterotrimer composed of an alpha, a beta and a gamma chain.</text>
</comment>
<evidence type="ECO:0000256" key="2">
    <source>
        <dbReference type="ARBA" id="ARBA00007223"/>
    </source>
</evidence>
<feature type="domain" description="S1 motif" evidence="10">
    <location>
        <begin position="10"/>
        <end position="81"/>
    </location>
</feature>
<dbReference type="STRING" id="1434111.MSLAZ_0478"/>
<dbReference type="InterPro" id="IPR011488">
    <property type="entry name" value="TIF_2_asu"/>
</dbReference>
<dbReference type="CDD" id="cd04452">
    <property type="entry name" value="S1_IF2_alpha"/>
    <property type="match status" value="1"/>
</dbReference>
<dbReference type="FunFam" id="2.40.50.140:FF:000015">
    <property type="entry name" value="Eukaryotic translation initiation factor 2 subunit alpha"/>
    <property type="match status" value="1"/>
</dbReference>
<keyword evidence="12" id="KW-1185">Reference proteome</keyword>
<keyword evidence="6" id="KW-0694">RNA-binding</keyword>
<proteinExistence type="inferred from homology"/>
<organism evidence="11 12">
    <name type="scientific">Methanosarcina lacustris Z-7289</name>
    <dbReference type="NCBI Taxonomy" id="1434111"/>
    <lineage>
        <taxon>Archaea</taxon>
        <taxon>Methanobacteriati</taxon>
        <taxon>Methanobacteriota</taxon>
        <taxon>Stenosarchaea group</taxon>
        <taxon>Methanomicrobia</taxon>
        <taxon>Methanosarcinales</taxon>
        <taxon>Methanosarcinaceae</taxon>
        <taxon>Methanosarcina</taxon>
    </lineage>
</organism>
<evidence type="ECO:0000256" key="9">
    <source>
        <dbReference type="ARBA" id="ARBA00033333"/>
    </source>
</evidence>
<name>A0A0E3RZN0_9EURY</name>
<evidence type="ECO:0000313" key="11">
    <source>
        <dbReference type="EMBL" id="AKB73739.1"/>
    </source>
</evidence>
<dbReference type="PANTHER" id="PTHR10602">
    <property type="entry name" value="EUKARYOTIC TRANSLATION INITIATION FACTOR 2 SUBUNIT 1"/>
    <property type="match status" value="1"/>
</dbReference>
<dbReference type="InterPro" id="IPR024054">
    <property type="entry name" value="TIF2_asu_middle_sf"/>
</dbReference>
<evidence type="ECO:0000256" key="1">
    <source>
        <dbReference type="ARBA" id="ARBA00003323"/>
    </source>
</evidence>
<dbReference type="KEGG" id="mls:MSLAZ_0478"/>
<dbReference type="InterPro" id="IPR044126">
    <property type="entry name" value="S1_IF2_alpha"/>
</dbReference>
<evidence type="ECO:0000256" key="4">
    <source>
        <dbReference type="ARBA" id="ARBA00013678"/>
    </source>
</evidence>
<dbReference type="SUPFAM" id="SSF50249">
    <property type="entry name" value="Nucleic acid-binding proteins"/>
    <property type="match status" value="1"/>
</dbReference>
<evidence type="ECO:0000256" key="6">
    <source>
        <dbReference type="ARBA" id="ARBA00022884"/>
    </source>
</evidence>
<dbReference type="Gene3D" id="1.10.150.190">
    <property type="entry name" value="Translation initiation factor 2, subunit 1, domain 2"/>
    <property type="match status" value="1"/>
</dbReference>
<evidence type="ECO:0000256" key="3">
    <source>
        <dbReference type="ARBA" id="ARBA00011243"/>
    </source>
</evidence>
<evidence type="ECO:0000313" key="12">
    <source>
        <dbReference type="Proteomes" id="UP000033072"/>
    </source>
</evidence>
<keyword evidence="5 11" id="KW-0396">Initiation factor</keyword>
<dbReference type="Proteomes" id="UP000033072">
    <property type="component" value="Chromosome"/>
</dbReference>
<sequence length="274" mass="30605">MGNDNWPEIGEFVVCTVKNVTDFGAYVELEEFGGREGFIHISEIKAGWVKYVRDYVREGQKIVCKVLNVDPSRGHIDLSLKDVNEHQRRAKIQDWKNEQKATKWLQFVAKEIEAETETEPDEGSLQALHEIFVEEFGSAYAAFEEAAVEGEKAFKGLKINNKYLKSIIKIAGENIKLPFVDIAGYVDLTCNLPNGIEVIKQSLNAANSISDIDGEDIKLEVSYTGAPRYRIKVIAPDYKKAESVLKKSAQTAVDTIAKLGGHGIFKRHIESAKA</sequence>
<dbReference type="InterPro" id="IPR024055">
    <property type="entry name" value="TIF2_asu_C"/>
</dbReference>
<dbReference type="EMBL" id="CP009515">
    <property type="protein sequence ID" value="AKB73739.1"/>
    <property type="molecule type" value="Genomic_DNA"/>
</dbReference>
<dbReference type="GO" id="GO:0003723">
    <property type="term" value="F:RNA binding"/>
    <property type="evidence" value="ECO:0007669"/>
    <property type="project" value="UniProtKB-KW"/>
</dbReference>
<comment type="function">
    <text evidence="1">eIF-2 functions in the early steps of protein synthesis by forming a ternary complex with GTP and initiator tRNA.</text>
</comment>
<dbReference type="Pfam" id="PF07541">
    <property type="entry name" value="EIF_2_alpha"/>
    <property type="match status" value="1"/>
</dbReference>
<gene>
    <name evidence="11" type="ORF">MSLAZ_0478</name>
</gene>
<dbReference type="GO" id="GO:0003743">
    <property type="term" value="F:translation initiation factor activity"/>
    <property type="evidence" value="ECO:0007669"/>
    <property type="project" value="UniProtKB-KW"/>
</dbReference>
<dbReference type="FunFam" id="1.10.150.190:FF:000006">
    <property type="entry name" value="Translation initiation factor 2 subunit alpha"/>
    <property type="match status" value="1"/>
</dbReference>
<evidence type="ECO:0000259" key="10">
    <source>
        <dbReference type="PROSITE" id="PS50126"/>
    </source>
</evidence>
<dbReference type="AlphaFoldDB" id="A0A0E3RZN0"/>
<dbReference type="OrthoDB" id="84794at2157"/>
<dbReference type="RefSeq" id="WP_048124562.1">
    <property type="nucleotide sequence ID" value="NZ_CP009515.1"/>
</dbReference>
<dbReference type="SUPFAM" id="SSF116742">
    <property type="entry name" value="eIF2alpha middle domain-like"/>
    <property type="match status" value="1"/>
</dbReference>
<dbReference type="InterPro" id="IPR003029">
    <property type="entry name" value="S1_domain"/>
</dbReference>